<feature type="transmembrane region" description="Helical" evidence="7">
    <location>
        <begin position="398"/>
        <end position="416"/>
    </location>
</feature>
<dbReference type="PANTHER" id="PTHR43549:SF3">
    <property type="entry name" value="MULTIDRUG RESISTANCE PROTEIN YPNP-RELATED"/>
    <property type="match status" value="1"/>
</dbReference>
<feature type="transmembrane region" description="Helical" evidence="7">
    <location>
        <begin position="62"/>
        <end position="88"/>
    </location>
</feature>
<dbReference type="PANTHER" id="PTHR43549">
    <property type="entry name" value="MULTIDRUG RESISTANCE PROTEIN YPNP-RELATED"/>
    <property type="match status" value="1"/>
</dbReference>
<feature type="transmembrane region" description="Helical" evidence="7">
    <location>
        <begin position="141"/>
        <end position="161"/>
    </location>
</feature>
<gene>
    <name evidence="8" type="ORF">K7G82_05940</name>
</gene>
<feature type="transmembrane region" description="Helical" evidence="7">
    <location>
        <begin position="206"/>
        <end position="226"/>
    </location>
</feature>
<keyword evidence="4 7" id="KW-0812">Transmembrane</keyword>
<feature type="transmembrane region" description="Helical" evidence="7">
    <location>
        <begin position="293"/>
        <end position="312"/>
    </location>
</feature>
<dbReference type="InterPro" id="IPR052031">
    <property type="entry name" value="Membrane_Transporter-Flippase"/>
</dbReference>
<evidence type="ECO:0000256" key="1">
    <source>
        <dbReference type="ARBA" id="ARBA00004429"/>
    </source>
</evidence>
<feature type="transmembrane region" description="Helical" evidence="7">
    <location>
        <begin position="369"/>
        <end position="391"/>
    </location>
</feature>
<comment type="caution">
    <text evidence="8">The sequence shown here is derived from an EMBL/GenBank/DDBJ whole genome shotgun (WGS) entry which is preliminary data.</text>
</comment>
<dbReference type="EMBL" id="JAINVV010000003">
    <property type="protein sequence ID" value="MBY8821822.1"/>
    <property type="molecule type" value="Genomic_DNA"/>
</dbReference>
<sequence length="485" mass="51657">MAETEKKTGIRDLTQGPITRTLLIFALPTLGSNILQSLNGSVNAIWVGRFLGENAIAATANANIIMFLMFALVFGFGMAATILVGQAFGRRDVDAARRAIGSALGMFVVLAIVIALAGWIFSPQILHLLATPAEAEVMALAYLRIIFLVMPASFLSVLLMMGLRGAGDSMTPLWFMVLSVLLDMILNPLLILGVGPFPELGIAGSALANVIAGYISAIAMVVYIYAKDLPIRLRGPELAYLKPDPALLRMILGKGFPMGLQMIVMSTAGLAMTGLVNREGLLYAAAFGVIQQLWTYVQMPAMAIGAAVSAMAAQNIGAGRWDRIAQITRSGIIANLAMTGALVLVLVLFDRYALALFVGADSPAIPLAAHIHLMAGWSFILFGVTLILFGVMRANGAVYGPLVTLIIALYPVRLGFILIMRDALGPDALWLSFPVGSLVTVLLAVAFYRSNSWRRATLIVPPDSEECREAVNAEAEPAGRLTPTA</sequence>
<dbReference type="InterPro" id="IPR002528">
    <property type="entry name" value="MATE_fam"/>
</dbReference>
<keyword evidence="3" id="KW-1003">Cell membrane</keyword>
<feature type="transmembrane region" description="Helical" evidence="7">
    <location>
        <begin position="100"/>
        <end position="121"/>
    </location>
</feature>
<evidence type="ECO:0000256" key="7">
    <source>
        <dbReference type="SAM" id="Phobius"/>
    </source>
</evidence>
<name>A0ABS7PMZ9_9SPHN</name>
<accession>A0ABS7PMZ9</accession>
<feature type="transmembrane region" description="Helical" evidence="7">
    <location>
        <begin position="173"/>
        <end position="194"/>
    </location>
</feature>
<evidence type="ECO:0000313" key="9">
    <source>
        <dbReference type="Proteomes" id="UP000706039"/>
    </source>
</evidence>
<keyword evidence="5 7" id="KW-1133">Transmembrane helix</keyword>
<dbReference type="InterPro" id="IPR048279">
    <property type="entry name" value="MdtK-like"/>
</dbReference>
<feature type="transmembrane region" description="Helical" evidence="7">
    <location>
        <begin position="247"/>
        <end position="273"/>
    </location>
</feature>
<feature type="transmembrane region" description="Helical" evidence="7">
    <location>
        <begin position="428"/>
        <end position="448"/>
    </location>
</feature>
<dbReference type="PIRSF" id="PIRSF006603">
    <property type="entry name" value="DinF"/>
    <property type="match status" value="1"/>
</dbReference>
<evidence type="ECO:0000256" key="5">
    <source>
        <dbReference type="ARBA" id="ARBA00022989"/>
    </source>
</evidence>
<keyword evidence="6 7" id="KW-0472">Membrane</keyword>
<evidence type="ECO:0000256" key="2">
    <source>
        <dbReference type="ARBA" id="ARBA00022448"/>
    </source>
</evidence>
<evidence type="ECO:0000313" key="8">
    <source>
        <dbReference type="EMBL" id="MBY8821822.1"/>
    </source>
</evidence>
<dbReference type="Pfam" id="PF01554">
    <property type="entry name" value="MatE"/>
    <property type="match status" value="2"/>
</dbReference>
<reference evidence="8 9" key="1">
    <citation type="submission" date="2021-08" db="EMBL/GenBank/DDBJ databases">
        <authorList>
            <person name="Tuo L."/>
        </authorList>
    </citation>
    <scope>NUCLEOTIDE SEQUENCE [LARGE SCALE GENOMIC DNA]</scope>
    <source>
        <strain evidence="8 9">JCM 31229</strain>
    </source>
</reference>
<keyword evidence="2" id="KW-0813">Transport</keyword>
<feature type="transmembrane region" description="Helical" evidence="7">
    <location>
        <begin position="332"/>
        <end position="349"/>
    </location>
</feature>
<proteinExistence type="predicted"/>
<comment type="subcellular location">
    <subcellularLocation>
        <location evidence="1">Cell inner membrane</location>
        <topology evidence="1">Multi-pass membrane protein</topology>
    </subcellularLocation>
</comment>
<evidence type="ECO:0000256" key="4">
    <source>
        <dbReference type="ARBA" id="ARBA00022692"/>
    </source>
</evidence>
<feature type="transmembrane region" description="Helical" evidence="7">
    <location>
        <begin position="21"/>
        <end position="42"/>
    </location>
</feature>
<evidence type="ECO:0000256" key="3">
    <source>
        <dbReference type="ARBA" id="ARBA00022475"/>
    </source>
</evidence>
<keyword evidence="9" id="KW-1185">Reference proteome</keyword>
<dbReference type="NCBIfam" id="TIGR00797">
    <property type="entry name" value="matE"/>
    <property type="match status" value="1"/>
</dbReference>
<dbReference type="CDD" id="cd13138">
    <property type="entry name" value="MATE_yoeA_like"/>
    <property type="match status" value="1"/>
</dbReference>
<protein>
    <submittedName>
        <fullName evidence="8">MATE family efflux transporter</fullName>
    </submittedName>
</protein>
<dbReference type="Proteomes" id="UP000706039">
    <property type="component" value="Unassembled WGS sequence"/>
</dbReference>
<dbReference type="RefSeq" id="WP_222988904.1">
    <property type="nucleotide sequence ID" value="NZ_JAINVV010000003.1"/>
</dbReference>
<organism evidence="8 9">
    <name type="scientific">Sphingomonas colocasiae</name>
    <dbReference type="NCBI Taxonomy" id="1848973"/>
    <lineage>
        <taxon>Bacteria</taxon>
        <taxon>Pseudomonadati</taxon>
        <taxon>Pseudomonadota</taxon>
        <taxon>Alphaproteobacteria</taxon>
        <taxon>Sphingomonadales</taxon>
        <taxon>Sphingomonadaceae</taxon>
        <taxon>Sphingomonas</taxon>
    </lineage>
</organism>
<evidence type="ECO:0000256" key="6">
    <source>
        <dbReference type="ARBA" id="ARBA00023136"/>
    </source>
</evidence>